<dbReference type="NCBIfam" id="NF005086">
    <property type="entry name" value="PRK06521.1"/>
    <property type="match status" value="1"/>
</dbReference>
<evidence type="ECO:0000313" key="12">
    <source>
        <dbReference type="Proteomes" id="UP000051494"/>
    </source>
</evidence>
<dbReference type="PANTHER" id="PTHR42682:SF3">
    <property type="entry name" value="FORMATE HYDROGENLYASE SUBUNIT 3-RELATED"/>
    <property type="match status" value="1"/>
</dbReference>
<gene>
    <name evidence="10" type="primary">hyfB</name>
    <name evidence="10" type="ORF">CC99x_00733</name>
    <name evidence="11" type="ORF">CC99x_007895</name>
</gene>
<feature type="transmembrane region" description="Helical" evidence="8">
    <location>
        <begin position="74"/>
        <end position="100"/>
    </location>
</feature>
<feature type="transmembrane region" description="Helical" evidence="8">
    <location>
        <begin position="478"/>
        <end position="500"/>
    </location>
</feature>
<evidence type="ECO:0000313" key="10">
    <source>
        <dbReference type="EMBL" id="KRG19211.1"/>
    </source>
</evidence>
<dbReference type="InterPro" id="IPR001750">
    <property type="entry name" value="ND/Mrp_TM"/>
</dbReference>
<dbReference type="GO" id="GO:0008137">
    <property type="term" value="F:NADH dehydrogenase (ubiquinone) activity"/>
    <property type="evidence" value="ECO:0007669"/>
    <property type="project" value="InterPro"/>
</dbReference>
<dbReference type="GO" id="GO:0016491">
    <property type="term" value="F:oxidoreductase activity"/>
    <property type="evidence" value="ECO:0007669"/>
    <property type="project" value="UniProtKB-KW"/>
</dbReference>
<reference evidence="11" key="3">
    <citation type="submission" date="2021-06" db="EMBL/GenBank/DDBJ databases">
        <title>Genomic Description and Analysis of Intracellular Bacteria, Candidatus Berkiella cookevillensis and Candidatus Berkiella aquae.</title>
        <authorList>
            <person name="Kidane D.T."/>
            <person name="Mehari Y.T."/>
            <person name="Rice F.C."/>
            <person name="Arivett B.A."/>
            <person name="Farone A.L."/>
            <person name="Berk S.G."/>
            <person name="Farone M.B."/>
        </authorList>
    </citation>
    <scope>NUCLEOTIDE SEQUENCE</scope>
    <source>
        <strain evidence="11">CC99</strain>
    </source>
</reference>
<evidence type="ECO:0000256" key="7">
    <source>
        <dbReference type="RuleBase" id="RU000320"/>
    </source>
</evidence>
<keyword evidence="5 10" id="KW-0560">Oxidoreductase</keyword>
<feature type="transmembrane region" description="Helical" evidence="8">
    <location>
        <begin position="137"/>
        <end position="155"/>
    </location>
</feature>
<dbReference type="GO" id="GO:0042773">
    <property type="term" value="P:ATP synthesis coupled electron transport"/>
    <property type="evidence" value="ECO:0007669"/>
    <property type="project" value="InterPro"/>
</dbReference>
<reference evidence="10" key="1">
    <citation type="submission" date="2015-09" db="EMBL/GenBank/DDBJ databases">
        <title>Draft Genome Sequences of Two Novel Amoeba-resistant Intranuclear Bacteria, Candidatus Berkiella cookevillensis and Candidatus Berkiella aquae.</title>
        <authorList>
            <person name="Mehari Y.T."/>
            <person name="Arivett B.A."/>
            <person name="Farone A.L."/>
            <person name="Gunderson J.H."/>
            <person name="Farone M.B."/>
        </authorList>
    </citation>
    <scope>NUCLEOTIDE SEQUENCE [LARGE SCALE GENOMIC DNA]</scope>
    <source>
        <strain evidence="10">CC99</strain>
    </source>
</reference>
<evidence type="ECO:0000256" key="4">
    <source>
        <dbReference type="ARBA" id="ARBA00022989"/>
    </source>
</evidence>
<evidence type="ECO:0000256" key="5">
    <source>
        <dbReference type="ARBA" id="ARBA00023002"/>
    </source>
</evidence>
<feature type="transmembrane region" description="Helical" evidence="8">
    <location>
        <begin position="537"/>
        <end position="558"/>
    </location>
</feature>
<keyword evidence="2" id="KW-1003">Cell membrane</keyword>
<feature type="transmembrane region" description="Helical" evidence="8">
    <location>
        <begin position="244"/>
        <end position="263"/>
    </location>
</feature>
<dbReference type="EMBL" id="LKHV02000001">
    <property type="protein sequence ID" value="MCS5708825.1"/>
    <property type="molecule type" value="Genomic_DNA"/>
</dbReference>
<comment type="subcellular location">
    <subcellularLocation>
        <location evidence="1">Cell membrane</location>
        <topology evidence="1">Multi-pass membrane protein</topology>
    </subcellularLocation>
    <subcellularLocation>
        <location evidence="7">Membrane</location>
        <topology evidence="7">Multi-pass membrane protein</topology>
    </subcellularLocation>
</comment>
<dbReference type="Pfam" id="PF00361">
    <property type="entry name" value="Proton_antipo_M"/>
    <property type="match status" value="1"/>
</dbReference>
<keyword evidence="3 7" id="KW-0812">Transmembrane</keyword>
<evidence type="ECO:0000256" key="2">
    <source>
        <dbReference type="ARBA" id="ARBA00022475"/>
    </source>
</evidence>
<organism evidence="10">
    <name type="scientific">Candidatus Berkiella cookevillensis</name>
    <dbReference type="NCBI Taxonomy" id="437022"/>
    <lineage>
        <taxon>Bacteria</taxon>
        <taxon>Pseudomonadati</taxon>
        <taxon>Pseudomonadota</taxon>
        <taxon>Gammaproteobacteria</taxon>
        <taxon>Candidatus Berkiellales</taxon>
        <taxon>Candidatus Berkiellaceae</taxon>
        <taxon>Candidatus Berkiella</taxon>
    </lineage>
</organism>
<dbReference type="EC" id="1.-.-.-" evidence="10"/>
<dbReference type="STRING" id="437022.CC99x_00733"/>
<sequence length="672" mass="75309">MIANFNEYGIIASILVWLSSGFLPFLFQNLKNTKIFFIPTFISSLLIVYFASFLLSQETCETLILPLGLLDFPFLIRIDSLSSFFLIILGLSSAGISLHASSYFRDIKGRPFQTTFVFYHLFLVGMAWVFIANDGYSFLIAWELMALTSYFLVTVNHHSLESRRAGFIYLLISHIGALALLLALGVAQHGMGNFSFDLLRQVTLAPLWKMLALLLAFLGFAFKAGLVPFHVWLPEAHPAAPSPISAIMSGVMVKTAIYGFIRFAFDILGGNFPSWVGLILLIIGLFSAFYAVIYAIAQTDMKRLLAFSTIENMGLIFAITGLSLSFSSMNNSDLSALALVAVLYHCLSHAFFKSLLFLSTGNVLHATGERNLGKLGGLIRFMPWVAILSLIGVIGMAGLPPLNGFVSEWLMLQSFLSFAELSENYLRLIMPLCAALFILVAGLAGYMSVKFFGVIFLGQPREKKLNSATDALLTEKIALSYFAFSCFMLGIFPSFFISVLKPIAYFILKQKDSLEIFPNEALTLVPISIEKASYNPLLYLIFILGVTLVLFTMVRFIYHRNTRRIEPWRCGLTTLTPRMQDTAEGFGQPLKNVFGQFMKISQNHFNAFDDKPKYISVIHDLLWEQLYIPIIKIVEKSSRLIAKIQQGKINIYLTYNVVALIILLVIVRWKSY</sequence>
<feature type="transmembrane region" description="Helical" evidence="8">
    <location>
        <begin position="304"/>
        <end position="324"/>
    </location>
</feature>
<dbReference type="EMBL" id="LKHV01000003">
    <property type="protein sequence ID" value="KRG19211.1"/>
    <property type="molecule type" value="Genomic_DNA"/>
</dbReference>
<evidence type="ECO:0000256" key="1">
    <source>
        <dbReference type="ARBA" id="ARBA00004651"/>
    </source>
</evidence>
<feature type="transmembrane region" description="Helical" evidence="8">
    <location>
        <begin position="112"/>
        <end position="131"/>
    </location>
</feature>
<dbReference type="OrthoDB" id="9768329at2"/>
<dbReference type="AlphaFoldDB" id="A0A0Q9YF55"/>
<feature type="transmembrane region" description="Helical" evidence="8">
    <location>
        <begin position="167"/>
        <end position="187"/>
    </location>
</feature>
<dbReference type="InterPro" id="IPR003918">
    <property type="entry name" value="NADH_UbQ_OxRdtase"/>
</dbReference>
<accession>A0A0Q9YF55</accession>
<evidence type="ECO:0000259" key="9">
    <source>
        <dbReference type="Pfam" id="PF00361"/>
    </source>
</evidence>
<feature type="transmembrane region" description="Helical" evidence="8">
    <location>
        <begin position="378"/>
        <end position="399"/>
    </location>
</feature>
<keyword evidence="4 8" id="KW-1133">Transmembrane helix</keyword>
<feature type="transmembrane region" description="Helical" evidence="8">
    <location>
        <begin position="34"/>
        <end position="54"/>
    </location>
</feature>
<feature type="domain" description="NADH:quinone oxidoreductase/Mrp antiporter transmembrane" evidence="9">
    <location>
        <begin position="132"/>
        <end position="417"/>
    </location>
</feature>
<keyword evidence="12" id="KW-1185">Reference proteome</keyword>
<feature type="transmembrane region" description="Helical" evidence="8">
    <location>
        <begin position="428"/>
        <end position="457"/>
    </location>
</feature>
<feature type="transmembrane region" description="Helical" evidence="8">
    <location>
        <begin position="6"/>
        <end position="27"/>
    </location>
</feature>
<dbReference type="RefSeq" id="WP_057623792.1">
    <property type="nucleotide sequence ID" value="NZ_LKHV02000001.1"/>
</dbReference>
<protein>
    <submittedName>
        <fullName evidence="11">Hydrogenase 4 subunit B</fullName>
    </submittedName>
    <submittedName>
        <fullName evidence="10">Hydrogenase-4 component B</fullName>
        <ecNumber evidence="10">1.-.-.-</ecNumber>
    </submittedName>
</protein>
<proteinExistence type="predicted"/>
<dbReference type="PATRIC" id="fig|1590042.3.peg.753"/>
<evidence type="ECO:0000256" key="6">
    <source>
        <dbReference type="ARBA" id="ARBA00023136"/>
    </source>
</evidence>
<feature type="transmembrane region" description="Helical" evidence="8">
    <location>
        <begin position="207"/>
        <end position="232"/>
    </location>
</feature>
<keyword evidence="6 8" id="KW-0472">Membrane</keyword>
<dbReference type="PANTHER" id="PTHR42682">
    <property type="entry name" value="HYDROGENASE-4 COMPONENT F"/>
    <property type="match status" value="1"/>
</dbReference>
<dbReference type="GO" id="GO:0005886">
    <property type="term" value="C:plasma membrane"/>
    <property type="evidence" value="ECO:0007669"/>
    <property type="project" value="UniProtKB-SubCell"/>
</dbReference>
<evidence type="ECO:0000256" key="8">
    <source>
        <dbReference type="SAM" id="Phobius"/>
    </source>
</evidence>
<feature type="transmembrane region" description="Helical" evidence="8">
    <location>
        <begin position="336"/>
        <end position="358"/>
    </location>
</feature>
<dbReference type="PRINTS" id="PR01437">
    <property type="entry name" value="NUOXDRDTASE4"/>
</dbReference>
<comment type="caution">
    <text evidence="10">The sequence shown here is derived from an EMBL/GenBank/DDBJ whole genome shotgun (WGS) entry which is preliminary data.</text>
</comment>
<reference evidence="11" key="2">
    <citation type="journal article" date="2016" name="Genome Announc.">
        <title>Draft Genome Sequences of Two Novel Amoeba-Resistant Intranuclear Bacteria, 'Candidatus Berkiella cookevillensis' and 'Candidatus Berkiella aquae'.</title>
        <authorList>
            <person name="Mehari Y.T."/>
            <person name="Arivett B.A."/>
            <person name="Farone A.L."/>
            <person name="Gunderson J.H."/>
            <person name="Farone M.B."/>
        </authorList>
    </citation>
    <scope>NUCLEOTIDE SEQUENCE</scope>
    <source>
        <strain evidence="11">CC99</strain>
    </source>
</reference>
<feature type="transmembrane region" description="Helical" evidence="8">
    <location>
        <begin position="275"/>
        <end position="297"/>
    </location>
</feature>
<evidence type="ECO:0000313" key="11">
    <source>
        <dbReference type="EMBL" id="MCS5708825.1"/>
    </source>
</evidence>
<feature type="transmembrane region" description="Helical" evidence="8">
    <location>
        <begin position="649"/>
        <end position="669"/>
    </location>
</feature>
<dbReference type="Proteomes" id="UP000051494">
    <property type="component" value="Unassembled WGS sequence"/>
</dbReference>
<evidence type="ECO:0000256" key="3">
    <source>
        <dbReference type="ARBA" id="ARBA00022692"/>
    </source>
</evidence>
<dbReference type="InterPro" id="IPR052175">
    <property type="entry name" value="ComplexI-like_HydComp"/>
</dbReference>
<name>A0A0Q9YF55_9GAMM</name>